<dbReference type="InterPro" id="IPR023184">
    <property type="entry name" value="Ubol_cytC_Rdtase_hinge_dom"/>
</dbReference>
<evidence type="ECO:0000259" key="9">
    <source>
        <dbReference type="Pfam" id="PF02320"/>
    </source>
</evidence>
<organism evidence="10 11">
    <name type="scientific">Stylonychia lemnae</name>
    <name type="common">Ciliate</name>
    <dbReference type="NCBI Taxonomy" id="5949"/>
    <lineage>
        <taxon>Eukaryota</taxon>
        <taxon>Sar</taxon>
        <taxon>Alveolata</taxon>
        <taxon>Ciliophora</taxon>
        <taxon>Intramacronucleata</taxon>
        <taxon>Spirotrichea</taxon>
        <taxon>Stichotrichia</taxon>
        <taxon>Sporadotrichida</taxon>
        <taxon>Oxytrichidae</taxon>
        <taxon>Stylonychinae</taxon>
        <taxon>Stylonychia</taxon>
    </lineage>
</organism>
<evidence type="ECO:0000313" key="10">
    <source>
        <dbReference type="EMBL" id="CDW84024.1"/>
    </source>
</evidence>
<evidence type="ECO:0000256" key="6">
    <source>
        <dbReference type="ARBA" id="ARBA00022982"/>
    </source>
</evidence>
<dbReference type="OMA" id="CRTKQQI"/>
<dbReference type="InterPro" id="IPR036811">
    <property type="entry name" value="Ubol_cytC_Rdtase_hinge_dom_sf"/>
</dbReference>
<dbReference type="Pfam" id="PF02320">
    <property type="entry name" value="UCR_hinge"/>
    <property type="match status" value="1"/>
</dbReference>
<proteinExistence type="inferred from homology"/>
<keyword evidence="11" id="KW-1185">Reference proteome</keyword>
<keyword evidence="6" id="KW-0249">Electron transport</keyword>
<evidence type="ECO:0000256" key="5">
    <source>
        <dbReference type="ARBA" id="ARBA00022792"/>
    </source>
</evidence>
<dbReference type="GO" id="GO:0005743">
    <property type="term" value="C:mitochondrial inner membrane"/>
    <property type="evidence" value="ECO:0007669"/>
    <property type="project" value="UniProtKB-SubCell"/>
</dbReference>
<dbReference type="Gene3D" id="1.10.287.20">
    <property type="entry name" value="Ubiquinol-cytochrome C reductase hinge domain"/>
    <property type="match status" value="1"/>
</dbReference>
<keyword evidence="8" id="KW-0472">Membrane</keyword>
<feature type="domain" description="Ubiquinol-cytochrome C reductase hinge" evidence="9">
    <location>
        <begin position="33"/>
        <end position="110"/>
    </location>
</feature>
<keyword evidence="7" id="KW-0496">Mitochondrion</keyword>
<keyword evidence="4" id="KW-0679">Respiratory chain</keyword>
<evidence type="ECO:0000256" key="8">
    <source>
        <dbReference type="ARBA" id="ARBA00023136"/>
    </source>
</evidence>
<keyword evidence="5" id="KW-0999">Mitochondrion inner membrane</keyword>
<evidence type="ECO:0000256" key="1">
    <source>
        <dbReference type="ARBA" id="ARBA00004273"/>
    </source>
</evidence>
<name>A0A078APF4_STYLE</name>
<evidence type="ECO:0000256" key="3">
    <source>
        <dbReference type="ARBA" id="ARBA00022448"/>
    </source>
</evidence>
<sequence>MDKNLHFPVKNYYHPGSSVTVDQNVSMIDRGVDPKPMVLEFCKPLCIYWKEKLERCELKLATIIKVIKTNRKCRTKQQIQINPTKTCLYPMRDYVTCVEACAQPKIHNNLVGTERKYQQLL</sequence>
<protein>
    <recommendedName>
        <fullName evidence="9">Ubiquinol-cytochrome C reductase hinge domain-containing protein</fullName>
    </recommendedName>
</protein>
<evidence type="ECO:0000256" key="2">
    <source>
        <dbReference type="ARBA" id="ARBA00006498"/>
    </source>
</evidence>
<keyword evidence="3" id="KW-0813">Transport</keyword>
<evidence type="ECO:0000313" key="11">
    <source>
        <dbReference type="Proteomes" id="UP000039865"/>
    </source>
</evidence>
<comment type="similarity">
    <text evidence="2">Belongs to the UQCRH/QCR6 family.</text>
</comment>
<accession>A0A078APF4</accession>
<evidence type="ECO:0000256" key="4">
    <source>
        <dbReference type="ARBA" id="ARBA00022660"/>
    </source>
</evidence>
<dbReference type="AlphaFoldDB" id="A0A078APF4"/>
<evidence type="ECO:0000256" key="7">
    <source>
        <dbReference type="ARBA" id="ARBA00023128"/>
    </source>
</evidence>
<dbReference type="Proteomes" id="UP000039865">
    <property type="component" value="Unassembled WGS sequence"/>
</dbReference>
<reference evidence="10 11" key="1">
    <citation type="submission" date="2014-06" db="EMBL/GenBank/DDBJ databases">
        <authorList>
            <person name="Swart Estienne"/>
        </authorList>
    </citation>
    <scope>NUCLEOTIDE SEQUENCE [LARGE SCALE GENOMIC DNA]</scope>
    <source>
        <strain evidence="10 11">130c</strain>
    </source>
</reference>
<comment type="subcellular location">
    <subcellularLocation>
        <location evidence="1">Mitochondrion inner membrane</location>
    </subcellularLocation>
</comment>
<dbReference type="EMBL" id="CCKQ01012407">
    <property type="protein sequence ID" value="CDW84024.1"/>
    <property type="molecule type" value="Genomic_DNA"/>
</dbReference>
<dbReference type="OrthoDB" id="282179at2759"/>
<dbReference type="InParanoid" id="A0A078APF4"/>
<gene>
    <name evidence="10" type="primary">Contig8960.g9585</name>
    <name evidence="10" type="ORF">STYLEM_13081</name>
</gene>